<comment type="subcellular location">
    <subcellularLocation>
        <location evidence="1 4">Bacterial flagellum basal body</location>
    </subcellularLocation>
</comment>
<sequence length="485" mass="52116">MLRSMYAGISGMKVNQTKLDVTGNNIANVSTTGFKSSRVRFKDMLSQNMGEAVGPGRSQGGVNGKQVGLGVQVAGIDTVMSQGMMQPTSRNLDVAMDGTGYFIVAKGALPESNAGGIAVSESEHTMSGGAFQVNYTRDGSFTLDHQGNLLTSDGYRVMGYAINEKDDKGNATGDVSIDYNANGAVNFVNADGEFGLKASNTLVPLRIPDSVHMKNSELKSPKIMNYVGSGKLNNDDGSDLLNNQPQIKIEEPTTGVYRGKESLKIEVKFMEKHQFINPEDKKLTDVDAAGYRVFVNGKEYGAIGCKVVIDKSGKIKGEDEFDGTTDNVANVITVGEQAVMPDADKSKYKWEFTLQPECDKKLRSFAIEKDGLVKGVLDDGTVTALGQIATASFKNQEGLKKEGKNLYSNTANSGVPTVRSGLGTPKDLDNGDGYGEMLQGMLEMSNVDLAEQFTDMIVTTRAFQASGKMISTGDEILQDIINLKR</sequence>
<comment type="caution">
    <text evidence="8">The sequence shown here is derived from an EMBL/GenBank/DDBJ whole genome shotgun (WGS) entry which is preliminary data.</text>
</comment>
<proteinExistence type="inferred from homology"/>
<keyword evidence="8" id="KW-0282">Flagellum</keyword>
<evidence type="ECO:0000313" key="9">
    <source>
        <dbReference type="Proteomes" id="UP000030016"/>
    </source>
</evidence>
<evidence type="ECO:0000313" key="8">
    <source>
        <dbReference type="EMBL" id="KGN03408.1"/>
    </source>
</evidence>
<evidence type="ECO:0000256" key="1">
    <source>
        <dbReference type="ARBA" id="ARBA00004117"/>
    </source>
</evidence>
<dbReference type="PANTHER" id="PTHR30435:SF1">
    <property type="entry name" value="FLAGELLAR HOOK PROTEIN FLGE"/>
    <property type="match status" value="1"/>
</dbReference>
<dbReference type="PROSITE" id="PS00588">
    <property type="entry name" value="FLAGELLA_BB_ROD"/>
    <property type="match status" value="1"/>
</dbReference>
<organism evidence="8 9">
    <name type="scientific">Clostridium novyi A str. 4570</name>
    <dbReference type="NCBI Taxonomy" id="1444290"/>
    <lineage>
        <taxon>Bacteria</taxon>
        <taxon>Bacillati</taxon>
        <taxon>Bacillota</taxon>
        <taxon>Clostridia</taxon>
        <taxon>Eubacteriales</taxon>
        <taxon>Clostridiaceae</taxon>
        <taxon>Clostridium</taxon>
    </lineage>
</organism>
<comment type="similarity">
    <text evidence="2 4">Belongs to the flagella basal body rod proteins family.</text>
</comment>
<dbReference type="Pfam" id="PF22692">
    <property type="entry name" value="LlgE_F_G_D1"/>
    <property type="match status" value="1"/>
</dbReference>
<feature type="domain" description="Flagellar hook protein FlgE/F/G-like D1" evidence="7">
    <location>
        <begin position="132"/>
        <end position="182"/>
    </location>
</feature>
<keyword evidence="8" id="KW-0966">Cell projection</keyword>
<dbReference type="InterPro" id="IPR001444">
    <property type="entry name" value="Flag_bb_rod_N"/>
</dbReference>
<dbReference type="Pfam" id="PF06429">
    <property type="entry name" value="Flg_bbr_C"/>
    <property type="match status" value="1"/>
</dbReference>
<comment type="function">
    <text evidence="4">A flexible structure which links the flagellar filament to the drive apparatus in the basal body.</text>
</comment>
<keyword evidence="8" id="KW-0969">Cilium</keyword>
<reference evidence="8 9" key="1">
    <citation type="submission" date="2014-01" db="EMBL/GenBank/DDBJ databases">
        <title>Plasmidome dynamics in the species complex Clostridium novyi sensu lato converts strains of independent lineages into distinctly different pathogens.</title>
        <authorList>
            <person name="Skarin H."/>
            <person name="Segerman B."/>
        </authorList>
    </citation>
    <scope>NUCLEOTIDE SEQUENCE [LARGE SCALE GENOMIC DNA]</scope>
    <source>
        <strain evidence="8 9">4570</strain>
    </source>
</reference>
<feature type="domain" description="Flagellar basal-body/hook protein C-terminal" evidence="6">
    <location>
        <begin position="439"/>
        <end position="483"/>
    </location>
</feature>
<dbReference type="Proteomes" id="UP000030016">
    <property type="component" value="Unassembled WGS sequence"/>
</dbReference>
<dbReference type="Pfam" id="PF00460">
    <property type="entry name" value="Flg_bb_rod"/>
    <property type="match status" value="1"/>
</dbReference>
<dbReference type="InterPro" id="IPR010930">
    <property type="entry name" value="Flg_bb/hook_C_dom"/>
</dbReference>
<dbReference type="InterPro" id="IPR037925">
    <property type="entry name" value="FlgE/F/G-like"/>
</dbReference>
<dbReference type="SUPFAM" id="SSF117143">
    <property type="entry name" value="Flagellar hook protein flgE"/>
    <property type="match status" value="1"/>
</dbReference>
<feature type="domain" description="Flagellar basal body rod protein N-terminal" evidence="5">
    <location>
        <begin position="5"/>
        <end position="35"/>
    </location>
</feature>
<accession>A0AA88ZS53</accession>
<dbReference type="InterPro" id="IPR019776">
    <property type="entry name" value="Flagellar_basal_body_rod_CS"/>
</dbReference>
<dbReference type="GO" id="GO:0071978">
    <property type="term" value="P:bacterial-type flagellum-dependent swarming motility"/>
    <property type="evidence" value="ECO:0007669"/>
    <property type="project" value="TreeGrafter"/>
</dbReference>
<dbReference type="PANTHER" id="PTHR30435">
    <property type="entry name" value="FLAGELLAR PROTEIN"/>
    <property type="match status" value="1"/>
</dbReference>
<evidence type="ECO:0000259" key="7">
    <source>
        <dbReference type="Pfam" id="PF22692"/>
    </source>
</evidence>
<dbReference type="AlphaFoldDB" id="A0AA88ZS53"/>
<dbReference type="InterPro" id="IPR020013">
    <property type="entry name" value="Flagellar_FlgE/F/G"/>
</dbReference>
<name>A0AA88ZS53_CLONO</name>
<evidence type="ECO:0000256" key="4">
    <source>
        <dbReference type="RuleBase" id="RU362116"/>
    </source>
</evidence>
<dbReference type="GO" id="GO:0005829">
    <property type="term" value="C:cytosol"/>
    <property type="evidence" value="ECO:0007669"/>
    <property type="project" value="TreeGrafter"/>
</dbReference>
<dbReference type="GO" id="GO:0009424">
    <property type="term" value="C:bacterial-type flagellum hook"/>
    <property type="evidence" value="ECO:0007669"/>
    <property type="project" value="TreeGrafter"/>
</dbReference>
<gene>
    <name evidence="8" type="ORF">Z969_00100</name>
</gene>
<evidence type="ECO:0000259" key="6">
    <source>
        <dbReference type="Pfam" id="PF06429"/>
    </source>
</evidence>
<evidence type="ECO:0000256" key="2">
    <source>
        <dbReference type="ARBA" id="ARBA00009677"/>
    </source>
</evidence>
<dbReference type="EMBL" id="JDRX01000001">
    <property type="protein sequence ID" value="KGN03408.1"/>
    <property type="molecule type" value="Genomic_DNA"/>
</dbReference>
<evidence type="ECO:0000256" key="3">
    <source>
        <dbReference type="ARBA" id="ARBA00023143"/>
    </source>
</evidence>
<dbReference type="RefSeq" id="WP_039247733.1">
    <property type="nucleotide sequence ID" value="NZ_JDRX01000001.1"/>
</dbReference>
<dbReference type="GO" id="GO:0009425">
    <property type="term" value="C:bacterial-type flagellum basal body"/>
    <property type="evidence" value="ECO:0007669"/>
    <property type="project" value="UniProtKB-SubCell"/>
</dbReference>
<dbReference type="InterPro" id="IPR053967">
    <property type="entry name" value="LlgE_F_G-like_D1"/>
</dbReference>
<keyword evidence="3 4" id="KW-0975">Bacterial flagellum</keyword>
<evidence type="ECO:0000259" key="5">
    <source>
        <dbReference type="Pfam" id="PF00460"/>
    </source>
</evidence>
<dbReference type="NCBIfam" id="TIGR03506">
    <property type="entry name" value="FlgEFG_subfam"/>
    <property type="match status" value="1"/>
</dbReference>
<protein>
    <recommendedName>
        <fullName evidence="4">Flagellar hook protein FlgE</fullName>
    </recommendedName>
</protein>